<accession>A0ABY1QPF8</accession>
<sequence>MKRRLLKKLRLAEFADWCFELDATFNPPLTALQLDVLCDDLIDAVEAAGLQFGGGGDGGSYSVIIQVGDRQPNEDDRAHFEAWFRRLPQLAFCRTGPLRDANYGW</sequence>
<dbReference type="Pfam" id="PF04320">
    <property type="entry name" value="YggL_50S_bp"/>
    <property type="match status" value="1"/>
</dbReference>
<dbReference type="EMBL" id="FXUG01000018">
    <property type="protein sequence ID" value="SMP74966.1"/>
    <property type="molecule type" value="Genomic_DNA"/>
</dbReference>
<dbReference type="RefSeq" id="WP_283434999.1">
    <property type="nucleotide sequence ID" value="NZ_FXUG01000018.1"/>
</dbReference>
<evidence type="ECO:0000313" key="1">
    <source>
        <dbReference type="EMBL" id="SMP74966.1"/>
    </source>
</evidence>
<dbReference type="PANTHER" id="PTHR38778:SF1">
    <property type="entry name" value="CYTOPLASMIC PROTEIN"/>
    <property type="match status" value="1"/>
</dbReference>
<organism evidence="1 2">
    <name type="scientific">Neorhodopirellula lusitana</name>
    <dbReference type="NCBI Taxonomy" id="445327"/>
    <lineage>
        <taxon>Bacteria</taxon>
        <taxon>Pseudomonadati</taxon>
        <taxon>Planctomycetota</taxon>
        <taxon>Planctomycetia</taxon>
        <taxon>Pirellulales</taxon>
        <taxon>Pirellulaceae</taxon>
        <taxon>Neorhodopirellula</taxon>
    </lineage>
</organism>
<reference evidence="1 2" key="1">
    <citation type="submission" date="2017-05" db="EMBL/GenBank/DDBJ databases">
        <authorList>
            <person name="Varghese N."/>
            <person name="Submissions S."/>
        </authorList>
    </citation>
    <scope>NUCLEOTIDE SEQUENCE [LARGE SCALE GENOMIC DNA]</scope>
    <source>
        <strain evidence="1 2">DSM 25457</strain>
    </source>
</reference>
<gene>
    <name evidence="1" type="ORF">SAMN06265222_11896</name>
</gene>
<proteinExistence type="predicted"/>
<keyword evidence="2" id="KW-1185">Reference proteome</keyword>
<protein>
    <submittedName>
        <fullName evidence="1">Uncharacterized protein</fullName>
    </submittedName>
</protein>
<evidence type="ECO:0000313" key="2">
    <source>
        <dbReference type="Proteomes" id="UP001158067"/>
    </source>
</evidence>
<dbReference type="PANTHER" id="PTHR38778">
    <property type="entry name" value="CYTOPLASMIC PROTEIN-RELATED"/>
    <property type="match status" value="1"/>
</dbReference>
<dbReference type="InterPro" id="IPR007416">
    <property type="entry name" value="YggL_50S_bp"/>
</dbReference>
<dbReference type="Proteomes" id="UP001158067">
    <property type="component" value="Unassembled WGS sequence"/>
</dbReference>
<comment type="caution">
    <text evidence="1">The sequence shown here is derived from an EMBL/GenBank/DDBJ whole genome shotgun (WGS) entry which is preliminary data.</text>
</comment>
<name>A0ABY1QPF8_9BACT</name>